<evidence type="ECO:0000313" key="1">
    <source>
        <dbReference type="EMBL" id="AFR24770.1"/>
    </source>
</evidence>
<organism evidence="1">
    <name type="scientific">uncultured Pelagomonas</name>
    <dbReference type="NCBI Taxonomy" id="660917"/>
    <lineage>
        <taxon>Eukaryota</taxon>
        <taxon>Sar</taxon>
        <taxon>Stramenopiles</taxon>
        <taxon>Ochrophyta</taxon>
        <taxon>Pelagophyceae</taxon>
        <taxon>Pelagomonadales</taxon>
        <taxon>Pelagomonadaceae</taxon>
        <taxon>Pelagomonas</taxon>
        <taxon>environmental samples</taxon>
    </lineage>
</organism>
<gene>
    <name evidence="1" type="primary">thiS</name>
</gene>
<keyword evidence="1" id="KW-0934">Plastid</keyword>
<dbReference type="PANTHER" id="PTHR34472">
    <property type="entry name" value="SULFUR CARRIER PROTEIN THIS"/>
    <property type="match status" value="1"/>
</dbReference>
<name>J9QUH4_9STRA</name>
<dbReference type="AlphaFoldDB" id="J9QUH4"/>
<proteinExistence type="predicted"/>
<dbReference type="Gene3D" id="3.10.20.30">
    <property type="match status" value="1"/>
</dbReference>
<protein>
    <submittedName>
        <fullName evidence="1">Thiamine biosynthesis protein S</fullName>
    </submittedName>
</protein>
<sequence length="74" mass="8679">MKTNFTIKVFINGKKYELKLKKHITLQHVIKLLYGKNKSIVLDYNKKIIQKNMWDNIYIQSNDKIEILTIVGGG</sequence>
<dbReference type="CDD" id="cd00565">
    <property type="entry name" value="Ubl_ThiS"/>
    <property type="match status" value="1"/>
</dbReference>
<dbReference type="SUPFAM" id="SSF54285">
    <property type="entry name" value="MoaD/ThiS"/>
    <property type="match status" value="1"/>
</dbReference>
<dbReference type="InterPro" id="IPR012675">
    <property type="entry name" value="Beta-grasp_dom_sf"/>
</dbReference>
<dbReference type="InterPro" id="IPR016155">
    <property type="entry name" value="Mopterin_synth/thiamin_S_b"/>
</dbReference>
<geneLocation type="plastid" evidence="1"/>
<dbReference type="PANTHER" id="PTHR34472:SF1">
    <property type="entry name" value="SULFUR CARRIER PROTEIN THIS"/>
    <property type="match status" value="1"/>
</dbReference>
<reference evidence="1" key="1">
    <citation type="journal article" date="2012" name="Curr. Biol.">
        <title>Global distribution of a wild alga revealed by targeted metagenomics.</title>
        <authorList>
            <person name="Worden A.Z."/>
            <person name="Janouskovec J."/>
            <person name="McRose D."/>
            <person name="Engman A."/>
            <person name="Welsh R.M."/>
            <person name="Malfatti S."/>
            <person name="Tringe S.G."/>
            <person name="Keeling P.J."/>
        </authorList>
    </citation>
    <scope>NUCLEOTIDE SEQUENCE</scope>
</reference>
<dbReference type="EMBL" id="JX297813">
    <property type="protein sequence ID" value="AFR24770.1"/>
    <property type="molecule type" value="Genomic_DNA"/>
</dbReference>
<dbReference type="InterPro" id="IPR003749">
    <property type="entry name" value="ThiS/MoaD-like"/>
</dbReference>
<dbReference type="InterPro" id="IPR010035">
    <property type="entry name" value="Thi_S"/>
</dbReference>
<dbReference type="Pfam" id="PF02597">
    <property type="entry name" value="ThiS"/>
    <property type="match status" value="1"/>
</dbReference>
<dbReference type="NCBIfam" id="TIGR01683">
    <property type="entry name" value="thiS"/>
    <property type="match status" value="1"/>
</dbReference>
<accession>J9QUH4</accession>